<accession>A0A7C8MFC8</accession>
<dbReference type="AlphaFoldDB" id="A0A7C8MFC8"/>
<comment type="caution">
    <text evidence="2">The sequence shown here is derived from an EMBL/GenBank/DDBJ whole genome shotgun (WGS) entry which is preliminary data.</text>
</comment>
<dbReference type="Proteomes" id="UP000481861">
    <property type="component" value="Unassembled WGS sequence"/>
</dbReference>
<protein>
    <submittedName>
        <fullName evidence="2">Uncharacterized protein</fullName>
    </submittedName>
</protein>
<proteinExistence type="predicted"/>
<evidence type="ECO:0000313" key="2">
    <source>
        <dbReference type="EMBL" id="KAF2876259.1"/>
    </source>
</evidence>
<sequence length="281" mass="31069">MAAHTPGGLARRFGHREPFEPSSIPIANLQLLSLDRSSDLKIYRQSLGPSVQYRDLSLLSHDGLRAQFEFHRDRLLFYRDQEDQALGYPSPGRGSHAPPSVPTANTSTANSIHGPTPRPPQAHFLAAPPPAPGRSPLPGDVSTYPPELQQVSARNRSPKPGDVSSYPPELQQVLKSSTKPYHSSPRPGTIYQIIQEIESTYQGDSTDIIGTYDTVDEANYKAAEYFLEEYNLKYCENPKYEVMNNGTVRLEVETDGSMGGLVTVYIKSSVVDRARGGRTKR</sequence>
<organism evidence="2 3">
    <name type="scientific">Massariosphaeria phaeospora</name>
    <dbReference type="NCBI Taxonomy" id="100035"/>
    <lineage>
        <taxon>Eukaryota</taxon>
        <taxon>Fungi</taxon>
        <taxon>Dikarya</taxon>
        <taxon>Ascomycota</taxon>
        <taxon>Pezizomycotina</taxon>
        <taxon>Dothideomycetes</taxon>
        <taxon>Pleosporomycetidae</taxon>
        <taxon>Pleosporales</taxon>
        <taxon>Pleosporales incertae sedis</taxon>
        <taxon>Massariosphaeria</taxon>
    </lineage>
</organism>
<reference evidence="2 3" key="1">
    <citation type="submission" date="2020-01" db="EMBL/GenBank/DDBJ databases">
        <authorList>
            <consortium name="DOE Joint Genome Institute"/>
            <person name="Haridas S."/>
            <person name="Albert R."/>
            <person name="Binder M."/>
            <person name="Bloem J."/>
            <person name="Labutti K."/>
            <person name="Salamov A."/>
            <person name="Andreopoulos B."/>
            <person name="Baker S.E."/>
            <person name="Barry K."/>
            <person name="Bills G."/>
            <person name="Bluhm B.H."/>
            <person name="Cannon C."/>
            <person name="Castanera R."/>
            <person name="Culley D.E."/>
            <person name="Daum C."/>
            <person name="Ezra D."/>
            <person name="Gonzalez J.B."/>
            <person name="Henrissat B."/>
            <person name="Kuo A."/>
            <person name="Liang C."/>
            <person name="Lipzen A."/>
            <person name="Lutzoni F."/>
            <person name="Magnuson J."/>
            <person name="Mondo S."/>
            <person name="Nolan M."/>
            <person name="Ohm R."/>
            <person name="Pangilinan J."/>
            <person name="Park H.-J.H."/>
            <person name="Ramirez L."/>
            <person name="Alfaro M."/>
            <person name="Sun H."/>
            <person name="Tritt A."/>
            <person name="Yoshinaga Y."/>
            <person name="Zwiers L.-H.L."/>
            <person name="Turgeon B.G."/>
            <person name="Goodwin S.B."/>
            <person name="Spatafora J.W."/>
            <person name="Crous P.W."/>
            <person name="Grigoriev I.V."/>
        </authorList>
    </citation>
    <scope>NUCLEOTIDE SEQUENCE [LARGE SCALE GENOMIC DNA]</scope>
    <source>
        <strain evidence="2 3">CBS 611.86</strain>
    </source>
</reference>
<dbReference type="EMBL" id="JAADJZ010000003">
    <property type="protein sequence ID" value="KAF2876259.1"/>
    <property type="molecule type" value="Genomic_DNA"/>
</dbReference>
<evidence type="ECO:0000313" key="3">
    <source>
        <dbReference type="Proteomes" id="UP000481861"/>
    </source>
</evidence>
<evidence type="ECO:0000256" key="1">
    <source>
        <dbReference type="SAM" id="MobiDB-lite"/>
    </source>
</evidence>
<dbReference type="OrthoDB" id="3789027at2759"/>
<feature type="compositionally biased region" description="Polar residues" evidence="1">
    <location>
        <begin position="102"/>
        <end position="113"/>
    </location>
</feature>
<gene>
    <name evidence="2" type="ORF">BDV95DRAFT_560330</name>
</gene>
<keyword evidence="3" id="KW-1185">Reference proteome</keyword>
<feature type="region of interest" description="Disordered" evidence="1">
    <location>
        <begin position="86"/>
        <end position="145"/>
    </location>
</feature>
<name>A0A7C8MFC8_9PLEO</name>